<feature type="region of interest" description="Disordered" evidence="1">
    <location>
        <begin position="1"/>
        <end position="28"/>
    </location>
</feature>
<gene>
    <name evidence="2" type="ORF">BLNAU_3400</name>
</gene>
<evidence type="ECO:0000256" key="1">
    <source>
        <dbReference type="SAM" id="MobiDB-lite"/>
    </source>
</evidence>
<feature type="compositionally biased region" description="Basic and acidic residues" evidence="1">
    <location>
        <begin position="19"/>
        <end position="28"/>
    </location>
</feature>
<evidence type="ECO:0000313" key="3">
    <source>
        <dbReference type="Proteomes" id="UP001281761"/>
    </source>
</evidence>
<feature type="compositionally biased region" description="Polar residues" evidence="1">
    <location>
        <begin position="1"/>
        <end position="18"/>
    </location>
</feature>
<dbReference type="EMBL" id="JARBJD010000015">
    <property type="protein sequence ID" value="KAK2961602.1"/>
    <property type="molecule type" value="Genomic_DNA"/>
</dbReference>
<dbReference type="Proteomes" id="UP001281761">
    <property type="component" value="Unassembled WGS sequence"/>
</dbReference>
<evidence type="ECO:0000313" key="2">
    <source>
        <dbReference type="EMBL" id="KAK2961602.1"/>
    </source>
</evidence>
<accession>A0ABQ9YCW4</accession>
<organism evidence="2 3">
    <name type="scientific">Blattamonas nauphoetae</name>
    <dbReference type="NCBI Taxonomy" id="2049346"/>
    <lineage>
        <taxon>Eukaryota</taxon>
        <taxon>Metamonada</taxon>
        <taxon>Preaxostyla</taxon>
        <taxon>Oxymonadida</taxon>
        <taxon>Blattamonas</taxon>
    </lineage>
</organism>
<protein>
    <submittedName>
        <fullName evidence="2">Uncharacterized protein</fullName>
    </submittedName>
</protein>
<sequence>MSATPTTQQTIAGGSNSEIGRKQPTSEDKVTKVVRWTFPTRLTPSKVTKHPPGGDALGLQARYLGWYRLRGPRSCELNQRSRTSKVT</sequence>
<name>A0ABQ9YCW4_9EUKA</name>
<proteinExistence type="predicted"/>
<reference evidence="2 3" key="1">
    <citation type="journal article" date="2022" name="bioRxiv">
        <title>Genomics of Preaxostyla Flagellates Illuminates Evolutionary Transitions and the Path Towards Mitochondrial Loss.</title>
        <authorList>
            <person name="Novak L.V.F."/>
            <person name="Treitli S.C."/>
            <person name="Pyrih J."/>
            <person name="Halakuc P."/>
            <person name="Pipaliya S.V."/>
            <person name="Vacek V."/>
            <person name="Brzon O."/>
            <person name="Soukal P."/>
            <person name="Eme L."/>
            <person name="Dacks J.B."/>
            <person name="Karnkowska A."/>
            <person name="Elias M."/>
            <person name="Hampl V."/>
        </authorList>
    </citation>
    <scope>NUCLEOTIDE SEQUENCE [LARGE SCALE GENOMIC DNA]</scope>
    <source>
        <strain evidence="2">NAU3</strain>
        <tissue evidence="2">Gut</tissue>
    </source>
</reference>
<keyword evidence="3" id="KW-1185">Reference proteome</keyword>
<comment type="caution">
    <text evidence="2">The sequence shown here is derived from an EMBL/GenBank/DDBJ whole genome shotgun (WGS) entry which is preliminary data.</text>
</comment>